<reference evidence="2" key="1">
    <citation type="journal article" date="2014" name="Front. Microbiol.">
        <title>High frequency of phylogenetically diverse reductive dehalogenase-homologous genes in deep subseafloor sedimentary metagenomes.</title>
        <authorList>
            <person name="Kawai M."/>
            <person name="Futagami T."/>
            <person name="Toyoda A."/>
            <person name="Takaki Y."/>
            <person name="Nishi S."/>
            <person name="Hori S."/>
            <person name="Arai W."/>
            <person name="Tsubouchi T."/>
            <person name="Morono Y."/>
            <person name="Uchiyama I."/>
            <person name="Ito T."/>
            <person name="Fujiyama A."/>
            <person name="Inagaki F."/>
            <person name="Takami H."/>
        </authorList>
    </citation>
    <scope>NUCLEOTIDE SEQUENCE</scope>
    <source>
        <strain evidence="2">Expedition CK06-06</strain>
    </source>
</reference>
<dbReference type="AlphaFoldDB" id="X1MG10"/>
<organism evidence="2">
    <name type="scientific">marine sediment metagenome</name>
    <dbReference type="NCBI Taxonomy" id="412755"/>
    <lineage>
        <taxon>unclassified sequences</taxon>
        <taxon>metagenomes</taxon>
        <taxon>ecological metagenomes</taxon>
    </lineage>
</organism>
<dbReference type="InterPro" id="IPR036318">
    <property type="entry name" value="FAD-bd_PCMH-like_sf"/>
</dbReference>
<dbReference type="PROSITE" id="PS51387">
    <property type="entry name" value="FAD_PCMH"/>
    <property type="match status" value="1"/>
</dbReference>
<evidence type="ECO:0000259" key="1">
    <source>
        <dbReference type="PROSITE" id="PS51387"/>
    </source>
</evidence>
<dbReference type="InterPro" id="IPR016169">
    <property type="entry name" value="FAD-bd_PCMH_sub2"/>
</dbReference>
<feature type="non-terminal residue" evidence="2">
    <location>
        <position position="1"/>
    </location>
</feature>
<feature type="non-terminal residue" evidence="2">
    <location>
        <position position="294"/>
    </location>
</feature>
<comment type="caution">
    <text evidence="2">The sequence shown here is derived from an EMBL/GenBank/DDBJ whole genome shotgun (WGS) entry which is preliminary data.</text>
</comment>
<dbReference type="SUPFAM" id="SSF56176">
    <property type="entry name" value="FAD-binding/transporter-associated domain-like"/>
    <property type="match status" value="1"/>
</dbReference>
<dbReference type="GO" id="GO:0071949">
    <property type="term" value="F:FAD binding"/>
    <property type="evidence" value="ECO:0007669"/>
    <property type="project" value="InterPro"/>
</dbReference>
<name>X1MG10_9ZZZZ</name>
<dbReference type="InterPro" id="IPR006094">
    <property type="entry name" value="Oxid_FAD_bind_N"/>
</dbReference>
<dbReference type="Gene3D" id="3.30.465.10">
    <property type="match status" value="1"/>
</dbReference>
<evidence type="ECO:0000313" key="2">
    <source>
        <dbReference type="EMBL" id="GAI30218.1"/>
    </source>
</evidence>
<dbReference type="EMBL" id="BARV01015396">
    <property type="protein sequence ID" value="GAI30218.1"/>
    <property type="molecule type" value="Genomic_DNA"/>
</dbReference>
<accession>X1MG10</accession>
<dbReference type="Pfam" id="PF01565">
    <property type="entry name" value="FAD_binding_4"/>
    <property type="match status" value="1"/>
</dbReference>
<sequence>IVDLSEMKQIISIDGKNRMVVVEPGVTYSQLQLELAKEGLRLSMPLLPRCNKSVVASLIEREPTLIPKYRWLSADPLRCLEIVWGNGDRMMTGEVENFPSIEAARGKYLALLNPRGPAQLDYYRLVQAAQGTMGIVTWTVLRCEKLPKVQKLFLVPAKRLDELLDFAYRLLRFRFGDEFLFLNSSNLASILGEGADGIKALRDELPLWVLILSVSGRDMLPEEKLEFLEKDITDIAQQFGLRLMSSVPGASSGQVLEAILSPSKEPYWKLGYKGGCQDIFFLTTLNRTPEFVRT</sequence>
<dbReference type="InterPro" id="IPR016166">
    <property type="entry name" value="FAD-bd_PCMH"/>
</dbReference>
<proteinExistence type="predicted"/>
<feature type="domain" description="FAD-binding PCMH-type" evidence="1">
    <location>
        <begin position="1"/>
        <end position="146"/>
    </location>
</feature>
<gene>
    <name evidence="2" type="ORF">S06H3_26611</name>
</gene>
<protein>
    <recommendedName>
        <fullName evidence="1">FAD-binding PCMH-type domain-containing protein</fullName>
    </recommendedName>
</protein>